<keyword evidence="2" id="KW-1133">Transmembrane helix</keyword>
<organism evidence="3 4">
    <name type="scientific">Thyridium curvatum</name>
    <dbReference type="NCBI Taxonomy" id="1093900"/>
    <lineage>
        <taxon>Eukaryota</taxon>
        <taxon>Fungi</taxon>
        <taxon>Dikarya</taxon>
        <taxon>Ascomycota</taxon>
        <taxon>Pezizomycotina</taxon>
        <taxon>Sordariomycetes</taxon>
        <taxon>Sordariomycetidae</taxon>
        <taxon>Thyridiales</taxon>
        <taxon>Thyridiaceae</taxon>
        <taxon>Thyridium</taxon>
    </lineage>
</organism>
<feature type="compositionally biased region" description="Low complexity" evidence="1">
    <location>
        <begin position="103"/>
        <end position="124"/>
    </location>
</feature>
<evidence type="ECO:0000313" key="4">
    <source>
        <dbReference type="Proteomes" id="UP000319257"/>
    </source>
</evidence>
<feature type="transmembrane region" description="Helical" evidence="2">
    <location>
        <begin position="61"/>
        <end position="85"/>
    </location>
</feature>
<dbReference type="AlphaFoldDB" id="A0A507BB69"/>
<feature type="compositionally biased region" description="Gly residues" evidence="1">
    <location>
        <begin position="136"/>
        <end position="148"/>
    </location>
</feature>
<dbReference type="RefSeq" id="XP_030996330.1">
    <property type="nucleotide sequence ID" value="XM_031139819.1"/>
</dbReference>
<protein>
    <submittedName>
        <fullName evidence="3">Uncharacterized protein</fullName>
    </submittedName>
</protein>
<dbReference type="EMBL" id="SKBQ01000027">
    <property type="protein sequence ID" value="TPX14619.1"/>
    <property type="molecule type" value="Genomic_DNA"/>
</dbReference>
<dbReference type="Proteomes" id="UP000319257">
    <property type="component" value="Unassembled WGS sequence"/>
</dbReference>
<dbReference type="InParanoid" id="A0A507BB69"/>
<keyword evidence="2" id="KW-0812">Transmembrane</keyword>
<reference evidence="3 4" key="1">
    <citation type="submission" date="2019-06" db="EMBL/GenBank/DDBJ databases">
        <title>Draft genome sequence of the filamentous fungus Phialemoniopsis curvata isolated from diesel fuel.</title>
        <authorList>
            <person name="Varaljay V.A."/>
            <person name="Lyon W.J."/>
            <person name="Crouch A.L."/>
            <person name="Drake C.E."/>
            <person name="Hollomon J.M."/>
            <person name="Nadeau L.J."/>
            <person name="Nunn H.S."/>
            <person name="Stevenson B.S."/>
            <person name="Bojanowski C.L."/>
            <person name="Crookes-Goodson W.J."/>
        </authorList>
    </citation>
    <scope>NUCLEOTIDE SEQUENCE [LARGE SCALE GENOMIC DNA]</scope>
    <source>
        <strain evidence="3 4">D216</strain>
    </source>
</reference>
<feature type="compositionally biased region" description="Polar residues" evidence="1">
    <location>
        <begin position="164"/>
        <end position="183"/>
    </location>
</feature>
<keyword evidence="2" id="KW-0472">Membrane</keyword>
<dbReference type="GeneID" id="41972758"/>
<sequence length="196" mass="20664">MFIPFMHPILFPGATSDRSSSATSGNTDQSSVLDTDISSRDAFDSTFADDARGMRENLTPAVIGVLVGVIIFIVILITCCCFCCCTMGKRKQRRKAAAAAAAAASPRLGQTSTATSTINPTTQPMTSGQGNWTSGRGRGNGFNLGNGTMGYKSGEQPPPAYSQYDKNTTNNNNAQWSGVTSPSPAYFSRSGRPAEP</sequence>
<gene>
    <name evidence="3" type="ORF">E0L32_005311</name>
</gene>
<accession>A0A507BB69</accession>
<proteinExistence type="predicted"/>
<comment type="caution">
    <text evidence="3">The sequence shown here is derived from an EMBL/GenBank/DDBJ whole genome shotgun (WGS) entry which is preliminary data.</text>
</comment>
<keyword evidence="4" id="KW-1185">Reference proteome</keyword>
<feature type="compositionally biased region" description="Polar residues" evidence="1">
    <location>
        <begin position="125"/>
        <end position="134"/>
    </location>
</feature>
<evidence type="ECO:0000256" key="2">
    <source>
        <dbReference type="SAM" id="Phobius"/>
    </source>
</evidence>
<feature type="region of interest" description="Disordered" evidence="1">
    <location>
        <begin position="103"/>
        <end position="196"/>
    </location>
</feature>
<evidence type="ECO:0000313" key="3">
    <source>
        <dbReference type="EMBL" id="TPX14619.1"/>
    </source>
</evidence>
<name>A0A507BB69_9PEZI</name>
<evidence type="ECO:0000256" key="1">
    <source>
        <dbReference type="SAM" id="MobiDB-lite"/>
    </source>
</evidence>